<dbReference type="PANTHER" id="PTHR43827">
    <property type="entry name" value="2,5-DIKETO-D-GLUCONIC ACID REDUCTASE"/>
    <property type="match status" value="1"/>
</dbReference>
<dbReference type="InterPro" id="IPR036812">
    <property type="entry name" value="NAD(P)_OxRdtase_dom_sf"/>
</dbReference>
<dbReference type="InterPro" id="IPR020471">
    <property type="entry name" value="AKR"/>
</dbReference>
<dbReference type="PIRSF" id="PIRSF000097">
    <property type="entry name" value="AKR"/>
    <property type="match status" value="1"/>
</dbReference>
<feature type="site" description="Lowers pKa of active site Tyr" evidence="5">
    <location>
        <position position="79"/>
    </location>
</feature>
<evidence type="ECO:0000256" key="1">
    <source>
        <dbReference type="ARBA" id="ARBA00007905"/>
    </source>
</evidence>
<dbReference type="SUPFAM" id="SSF51430">
    <property type="entry name" value="NAD(P)-linked oxidoreductase"/>
    <property type="match status" value="1"/>
</dbReference>
<evidence type="ECO:0000313" key="8">
    <source>
        <dbReference type="Proteomes" id="UP000503462"/>
    </source>
</evidence>
<dbReference type="Pfam" id="PF00248">
    <property type="entry name" value="Aldo_ket_red"/>
    <property type="match status" value="1"/>
</dbReference>
<dbReference type="PROSITE" id="PS00063">
    <property type="entry name" value="ALDOKETO_REDUCTASE_3"/>
    <property type="match status" value="1"/>
</dbReference>
<dbReference type="Proteomes" id="UP000503462">
    <property type="component" value="Chromosome 4"/>
</dbReference>
<gene>
    <name evidence="7" type="ORF">AMS68_005639</name>
</gene>
<dbReference type="PANTHER" id="PTHR43827:SF13">
    <property type="entry name" value="ALDO_KETO REDUCTASE FAMILY PROTEIN"/>
    <property type="match status" value="1"/>
</dbReference>
<name>A0A6H0XZC1_9PEZI</name>
<dbReference type="OrthoDB" id="416253at2759"/>
<organism evidence="7 8">
    <name type="scientific">Peltaster fructicola</name>
    <dbReference type="NCBI Taxonomy" id="286661"/>
    <lineage>
        <taxon>Eukaryota</taxon>
        <taxon>Fungi</taxon>
        <taxon>Dikarya</taxon>
        <taxon>Ascomycota</taxon>
        <taxon>Pezizomycotina</taxon>
        <taxon>Dothideomycetes</taxon>
        <taxon>Dothideomycetes incertae sedis</taxon>
        <taxon>Peltaster</taxon>
    </lineage>
</organism>
<proteinExistence type="inferred from homology"/>
<dbReference type="GO" id="GO:0016491">
    <property type="term" value="F:oxidoreductase activity"/>
    <property type="evidence" value="ECO:0007669"/>
    <property type="project" value="UniProtKB-KW"/>
</dbReference>
<accession>A0A6H0XZC1</accession>
<evidence type="ECO:0000259" key="6">
    <source>
        <dbReference type="Pfam" id="PF00248"/>
    </source>
</evidence>
<keyword evidence="2" id="KW-0560">Oxidoreductase</keyword>
<evidence type="ECO:0000256" key="3">
    <source>
        <dbReference type="PIRSR" id="PIRSR000097-1"/>
    </source>
</evidence>
<dbReference type="EMBL" id="CP051142">
    <property type="protein sequence ID" value="QIX00122.1"/>
    <property type="molecule type" value="Genomic_DNA"/>
</dbReference>
<sequence length="281" mass="31299">MASFDIKTTFKLNTGTQLPALGFGVWDSPAHLTTKSCLEALKVGYRHIDTAQLYGNEKEVGEALKASGLSRSDVFITSKIYRPDNDAESTYQKCLESVKKIAGEDGYLDLMLIHNANVGAEDVKKMWQAMERLHQEGRFKAIGASNFGIGHIEELKKYAKVWPPAVNQLELHPWNQQREVVKYSEQNGIVLEAYCPLVRNQKADDPTLKSIAEKHSKTTAQVLLRYCLQKSWAPLPKSDNAGRIAQNADLYGFKLDGEDMKQLDAQDQNGKGALVLAVSNE</sequence>
<comment type="similarity">
    <text evidence="1">Belongs to the aldo/keto reductase family.</text>
</comment>
<evidence type="ECO:0000256" key="5">
    <source>
        <dbReference type="PIRSR" id="PIRSR000097-3"/>
    </source>
</evidence>
<evidence type="ECO:0000256" key="2">
    <source>
        <dbReference type="ARBA" id="ARBA00023002"/>
    </source>
</evidence>
<protein>
    <recommendedName>
        <fullName evidence="6">NADP-dependent oxidoreductase domain-containing protein</fullName>
    </recommendedName>
</protein>
<dbReference type="CDD" id="cd19071">
    <property type="entry name" value="AKR_AKR1-5-like"/>
    <property type="match status" value="1"/>
</dbReference>
<reference evidence="7 8" key="1">
    <citation type="journal article" date="2016" name="Sci. Rep.">
        <title>Peltaster fructicola genome reveals evolution from an invasive phytopathogen to an ectophytic parasite.</title>
        <authorList>
            <person name="Xu C."/>
            <person name="Chen H."/>
            <person name="Gleason M.L."/>
            <person name="Xu J.R."/>
            <person name="Liu H."/>
            <person name="Zhang R."/>
            <person name="Sun G."/>
        </authorList>
    </citation>
    <scope>NUCLEOTIDE SEQUENCE [LARGE SCALE GENOMIC DNA]</scope>
    <source>
        <strain evidence="7 8">LNHT1506</strain>
    </source>
</reference>
<feature type="domain" description="NADP-dependent oxidoreductase" evidence="6">
    <location>
        <begin position="38"/>
        <end position="265"/>
    </location>
</feature>
<dbReference type="Gene3D" id="3.20.20.100">
    <property type="entry name" value="NADP-dependent oxidoreductase domain"/>
    <property type="match status" value="1"/>
</dbReference>
<evidence type="ECO:0000256" key="4">
    <source>
        <dbReference type="PIRSR" id="PIRSR000097-2"/>
    </source>
</evidence>
<dbReference type="InterPro" id="IPR018170">
    <property type="entry name" value="Aldo/ket_reductase_CS"/>
</dbReference>
<dbReference type="PRINTS" id="PR00069">
    <property type="entry name" value="ALDKETRDTASE"/>
</dbReference>
<feature type="active site" description="Proton donor" evidence="3">
    <location>
        <position position="54"/>
    </location>
</feature>
<evidence type="ECO:0000313" key="7">
    <source>
        <dbReference type="EMBL" id="QIX00122.1"/>
    </source>
</evidence>
<dbReference type="FunFam" id="3.20.20.100:FF:000015">
    <property type="entry name" value="Oxidoreductase, aldo/keto reductase family"/>
    <property type="match status" value="1"/>
</dbReference>
<dbReference type="AlphaFoldDB" id="A0A6H0XZC1"/>
<feature type="binding site" evidence="4">
    <location>
        <position position="114"/>
    </location>
    <ligand>
        <name>substrate</name>
    </ligand>
</feature>
<keyword evidence="8" id="KW-1185">Reference proteome</keyword>
<dbReference type="InterPro" id="IPR023210">
    <property type="entry name" value="NADP_OxRdtase_dom"/>
</dbReference>
<dbReference type="PROSITE" id="PS00798">
    <property type="entry name" value="ALDOKETO_REDUCTASE_1"/>
    <property type="match status" value="1"/>
</dbReference>